<feature type="compositionally biased region" description="Low complexity" evidence="5">
    <location>
        <begin position="565"/>
        <end position="581"/>
    </location>
</feature>
<feature type="domain" description="Guanine nucleotide-binding protein-like 3 N-terminal" evidence="7">
    <location>
        <begin position="15"/>
        <end position="88"/>
    </location>
</feature>
<feature type="compositionally biased region" description="Acidic residues" evidence="5">
    <location>
        <begin position="506"/>
        <end position="553"/>
    </location>
</feature>
<organism evidence="8 9">
    <name type="scientific">Trametes pubescens</name>
    <name type="common">White-rot fungus</name>
    <dbReference type="NCBI Taxonomy" id="154538"/>
    <lineage>
        <taxon>Eukaryota</taxon>
        <taxon>Fungi</taxon>
        <taxon>Dikarya</taxon>
        <taxon>Basidiomycota</taxon>
        <taxon>Agaricomycotina</taxon>
        <taxon>Agaricomycetes</taxon>
        <taxon>Polyporales</taxon>
        <taxon>Polyporaceae</taxon>
        <taxon>Trametes</taxon>
    </lineage>
</organism>
<comment type="caution">
    <text evidence="8">The sequence shown here is derived from an EMBL/GenBank/DDBJ whole genome shotgun (WGS) entry which is preliminary data.</text>
</comment>
<feature type="compositionally biased region" description="Low complexity" evidence="5">
    <location>
        <begin position="609"/>
        <end position="626"/>
    </location>
</feature>
<dbReference type="Proteomes" id="UP000184267">
    <property type="component" value="Unassembled WGS sequence"/>
</dbReference>
<dbReference type="OrthoDB" id="10266128at2759"/>
<feature type="region of interest" description="Disordered" evidence="5">
    <location>
        <begin position="495"/>
        <end position="645"/>
    </location>
</feature>
<dbReference type="InterPro" id="IPR006073">
    <property type="entry name" value="GTP-bd"/>
</dbReference>
<feature type="domain" description="G" evidence="6">
    <location>
        <begin position="268"/>
        <end position="349"/>
    </location>
</feature>
<dbReference type="PANTHER" id="PTHR11089:SF30">
    <property type="entry name" value="GUANINE NUCLEOTIDE-BINDING PROTEIN-LIKE 3 HOMOLOG"/>
    <property type="match status" value="1"/>
</dbReference>
<gene>
    <name evidence="8" type="ORF">TRAPUB_4889</name>
</gene>
<dbReference type="EMBL" id="MNAD01001540">
    <property type="protein sequence ID" value="OJT04433.1"/>
    <property type="molecule type" value="Genomic_DNA"/>
</dbReference>
<keyword evidence="2" id="KW-0547">Nucleotide-binding</keyword>
<evidence type="ECO:0000256" key="4">
    <source>
        <dbReference type="ARBA" id="ARBA00023242"/>
    </source>
</evidence>
<feature type="compositionally biased region" description="Low complexity" evidence="5">
    <location>
        <begin position="635"/>
        <end position="644"/>
    </location>
</feature>
<evidence type="ECO:0000256" key="5">
    <source>
        <dbReference type="SAM" id="MobiDB-lite"/>
    </source>
</evidence>
<evidence type="ECO:0000256" key="1">
    <source>
        <dbReference type="ARBA" id="ARBA00004123"/>
    </source>
</evidence>
<evidence type="ECO:0000256" key="3">
    <source>
        <dbReference type="ARBA" id="ARBA00023134"/>
    </source>
</evidence>
<dbReference type="InterPro" id="IPR027417">
    <property type="entry name" value="P-loop_NTPase"/>
</dbReference>
<accession>A0A1M2VA87</accession>
<dbReference type="Pfam" id="PF08701">
    <property type="entry name" value="GN3L_Grn1"/>
    <property type="match status" value="1"/>
</dbReference>
<reference evidence="8 9" key="1">
    <citation type="submission" date="2016-10" db="EMBL/GenBank/DDBJ databases">
        <title>Genome sequence of the basidiomycete white-rot fungus Trametes pubescens.</title>
        <authorList>
            <person name="Makela M.R."/>
            <person name="Granchi Z."/>
            <person name="Peng M."/>
            <person name="De Vries R.P."/>
            <person name="Grigoriev I."/>
            <person name="Riley R."/>
            <person name="Hilden K."/>
        </authorList>
    </citation>
    <scope>NUCLEOTIDE SEQUENCE [LARGE SCALE GENOMIC DNA]</scope>
    <source>
        <strain evidence="8 9">FBCC735</strain>
    </source>
</reference>
<keyword evidence="3" id="KW-0342">GTP-binding</keyword>
<feature type="compositionally biased region" description="Basic and acidic residues" evidence="5">
    <location>
        <begin position="65"/>
        <end position="84"/>
    </location>
</feature>
<keyword evidence="9" id="KW-1185">Reference proteome</keyword>
<dbReference type="GO" id="GO:0005525">
    <property type="term" value="F:GTP binding"/>
    <property type="evidence" value="ECO:0007669"/>
    <property type="project" value="UniProtKB-KW"/>
</dbReference>
<feature type="compositionally biased region" description="Basic residues" evidence="5">
    <location>
        <begin position="29"/>
        <end position="44"/>
    </location>
</feature>
<feature type="compositionally biased region" description="Basic residues" evidence="5">
    <location>
        <begin position="1"/>
        <end position="10"/>
    </location>
</feature>
<evidence type="ECO:0000256" key="2">
    <source>
        <dbReference type="ARBA" id="ARBA00022741"/>
    </source>
</evidence>
<sequence length="657" mass="70864">MPRIRKKTSKRGTLNQRARIAKKVQETHRKQKRAARKAPPKKSKPKDPGIPNAFPYKDQILAEIAEQRRQATEEKQRRKDEKKAAKSNAADGSEASGDEGDGAFDGVLSLNASAQSAPRKGRVVEPVVEDHAEAEEEETPILVNPDLPDLKSVLDAADVVLEVLDARDPLAARSAHVEGLARESGKRVLLVLNKIDVCPREAVEAWATTLRKEHPTVLFRSASASLPAPAESVKGKAKERVDDAWGLDATLAVLQQWANEKKGDSPLTVAVVGVTNVGKSAVVNSLLRKAALQTYKLTSAPPETPTTTTHPQEVMLELEGKSVRLIDTPGLSWHPSEDASEEELDQARARDVLLRNRGHIERLKDPAHVMSGLVTRAAREDLMLLYNLPIFTEGDANSFLAGVARAHRFMKKRGDPDLTAAARMVLRDWSNGKLARYTMPASPSADAAAAAPTDPALAEAYAKDGAVLGRLASRKELRKAGGLVKLRAGAIDTRRPTLDESYSTGSDDEADEEDGAELDELDDNDLDEEDIDEEDDDDDDEDEEDEDEEEEEAPSPRGKRKRSATKAAASARPAKKVAFAAEPKGTKQARSAAGARGAAKASDDKPAKKPSALKKAAPAKPAAAKKVANSSTGSKKAAAAPVPAKDGEVEYDFKQFF</sequence>
<dbReference type="InterPro" id="IPR014813">
    <property type="entry name" value="Gnl3_N_dom"/>
</dbReference>
<dbReference type="AlphaFoldDB" id="A0A1M2VA87"/>
<evidence type="ECO:0000313" key="8">
    <source>
        <dbReference type="EMBL" id="OJT04433.1"/>
    </source>
</evidence>
<dbReference type="GO" id="GO:0005730">
    <property type="term" value="C:nucleolus"/>
    <property type="evidence" value="ECO:0007669"/>
    <property type="project" value="UniProtKB-ARBA"/>
</dbReference>
<dbReference type="InterPro" id="IPR050755">
    <property type="entry name" value="TRAFAC_YlqF/YawG_RiboMat"/>
</dbReference>
<dbReference type="OMA" id="FKLDGLW"/>
<dbReference type="Gene3D" id="3.40.50.300">
    <property type="entry name" value="P-loop containing nucleotide triphosphate hydrolases"/>
    <property type="match status" value="1"/>
</dbReference>
<protein>
    <submittedName>
        <fullName evidence="8">Guanine nucleotide-binding protein-like 3-like protein</fullName>
    </submittedName>
</protein>
<dbReference type="SUPFAM" id="SSF52540">
    <property type="entry name" value="P-loop containing nucleoside triphosphate hydrolases"/>
    <property type="match status" value="1"/>
</dbReference>
<dbReference type="PANTHER" id="PTHR11089">
    <property type="entry name" value="GTP-BINDING PROTEIN-RELATED"/>
    <property type="match status" value="1"/>
</dbReference>
<dbReference type="Pfam" id="PF01926">
    <property type="entry name" value="MMR_HSR1"/>
    <property type="match status" value="1"/>
</dbReference>
<feature type="region of interest" description="Disordered" evidence="5">
    <location>
        <begin position="1"/>
        <end position="106"/>
    </location>
</feature>
<dbReference type="Gene3D" id="1.10.1580.10">
    <property type="match status" value="1"/>
</dbReference>
<comment type="subcellular location">
    <subcellularLocation>
        <location evidence="1">Nucleus</location>
    </subcellularLocation>
</comment>
<name>A0A1M2VA87_TRAPU</name>
<dbReference type="STRING" id="154538.A0A1M2VA87"/>
<proteinExistence type="predicted"/>
<evidence type="ECO:0000313" key="9">
    <source>
        <dbReference type="Proteomes" id="UP000184267"/>
    </source>
</evidence>
<evidence type="ECO:0000259" key="6">
    <source>
        <dbReference type="Pfam" id="PF01926"/>
    </source>
</evidence>
<evidence type="ECO:0000259" key="7">
    <source>
        <dbReference type="Pfam" id="PF08701"/>
    </source>
</evidence>
<dbReference type="InterPro" id="IPR023179">
    <property type="entry name" value="GTP-bd_ortho_bundle_sf"/>
</dbReference>
<keyword evidence="4" id="KW-0539">Nucleus</keyword>
<feature type="compositionally biased region" description="Low complexity" evidence="5">
    <location>
        <begin position="589"/>
        <end position="600"/>
    </location>
</feature>